<dbReference type="CDD" id="cd03801">
    <property type="entry name" value="GT4_PimA-like"/>
    <property type="match status" value="1"/>
</dbReference>
<feature type="domain" description="Glycosyl transferase family 1" evidence="1">
    <location>
        <begin position="195"/>
        <end position="328"/>
    </location>
</feature>
<dbReference type="Pfam" id="PF00534">
    <property type="entry name" value="Glycos_transf_1"/>
    <property type="match status" value="1"/>
</dbReference>
<dbReference type="InterPro" id="IPR001296">
    <property type="entry name" value="Glyco_trans_1"/>
</dbReference>
<evidence type="ECO:0000259" key="1">
    <source>
        <dbReference type="Pfam" id="PF00534"/>
    </source>
</evidence>
<evidence type="ECO:0000313" key="3">
    <source>
        <dbReference type="EMBL" id="RHK47188.1"/>
    </source>
</evidence>
<dbReference type="Gene3D" id="3.40.50.2000">
    <property type="entry name" value="Glycogen Phosphorylase B"/>
    <property type="match status" value="2"/>
</dbReference>
<dbReference type="InterPro" id="IPR028098">
    <property type="entry name" value="Glyco_trans_4-like_N"/>
</dbReference>
<reference evidence="3 4" key="1">
    <citation type="submission" date="2018-08" db="EMBL/GenBank/DDBJ databases">
        <title>A genome reference for cultivated species of the human gut microbiota.</title>
        <authorList>
            <person name="Zou Y."/>
            <person name="Xue W."/>
            <person name="Luo G."/>
        </authorList>
    </citation>
    <scope>NUCLEOTIDE SEQUENCE [LARGE SCALE GENOMIC DNA]</scope>
    <source>
        <strain evidence="3 4">AF43-2</strain>
    </source>
</reference>
<dbReference type="PANTHER" id="PTHR45947">
    <property type="entry name" value="SULFOQUINOVOSYL TRANSFERASE SQD2"/>
    <property type="match status" value="1"/>
</dbReference>
<dbReference type="SUPFAM" id="SSF53756">
    <property type="entry name" value="UDP-Glycosyltransferase/glycogen phosphorylase"/>
    <property type="match status" value="1"/>
</dbReference>
<dbReference type="Pfam" id="PF13439">
    <property type="entry name" value="Glyco_transf_4"/>
    <property type="match status" value="1"/>
</dbReference>
<organism evidence="3 4">
    <name type="scientific">Segatella copri</name>
    <dbReference type="NCBI Taxonomy" id="165179"/>
    <lineage>
        <taxon>Bacteria</taxon>
        <taxon>Pseudomonadati</taxon>
        <taxon>Bacteroidota</taxon>
        <taxon>Bacteroidia</taxon>
        <taxon>Bacteroidales</taxon>
        <taxon>Prevotellaceae</taxon>
        <taxon>Segatella</taxon>
    </lineage>
</organism>
<evidence type="ECO:0000259" key="2">
    <source>
        <dbReference type="Pfam" id="PF13439"/>
    </source>
</evidence>
<dbReference type="InterPro" id="IPR050194">
    <property type="entry name" value="Glycosyltransferase_grp1"/>
</dbReference>
<dbReference type="AlphaFoldDB" id="A0AA93BLV0"/>
<dbReference type="GO" id="GO:0016757">
    <property type="term" value="F:glycosyltransferase activity"/>
    <property type="evidence" value="ECO:0007669"/>
    <property type="project" value="InterPro"/>
</dbReference>
<proteinExistence type="predicted"/>
<feature type="domain" description="Glycosyltransferase subfamily 4-like N-terminal" evidence="2">
    <location>
        <begin position="78"/>
        <end position="181"/>
    </location>
</feature>
<dbReference type="Proteomes" id="UP000284562">
    <property type="component" value="Unassembled WGS sequence"/>
</dbReference>
<dbReference type="EMBL" id="QRNN01000057">
    <property type="protein sequence ID" value="RHK47188.1"/>
    <property type="molecule type" value="Genomic_DNA"/>
</dbReference>
<gene>
    <name evidence="3" type="ORF">DW064_12060</name>
</gene>
<evidence type="ECO:0000313" key="4">
    <source>
        <dbReference type="Proteomes" id="UP000284562"/>
    </source>
</evidence>
<accession>A0AA93BLV0</accession>
<comment type="caution">
    <text evidence="3">The sequence shown here is derived from an EMBL/GenBank/DDBJ whole genome shotgun (WGS) entry which is preliminary data.</text>
</comment>
<dbReference type="PANTHER" id="PTHR45947:SF3">
    <property type="entry name" value="SULFOQUINOVOSYL TRANSFERASE SQD2"/>
    <property type="match status" value="1"/>
</dbReference>
<protein>
    <submittedName>
        <fullName evidence="3">Glycosyltransferase</fullName>
    </submittedName>
</protein>
<name>A0AA93BLV0_9BACT</name>
<sequence length="335" mass="38032">MKKTKVLFCSPYSYGENVISGGISIWGKIIVDYSQIANDETLEIIPISFDRKRKVMEVNDFGFKRFYSGFREISKKCKEVRIKMDYHKPDVMHLCTSASLGLLKDFLLLRLASHKNIKKVLHLHFGRVPDLVKKNNWEWKLLSKVLKMSDKVIAMDKKTYRALCQKGFDNIVYVPNPLSLDIIDKVKEFEVTIHRVPKQLLFVGHALKTKGVYELVEGCVGVEGIKLRLVGKISSEIKNDLFVLAQKRDYAEWLTFVGEISHDDVLKELMAADAFVFPSYTEGFPNVILEAMACGCPIAASNVGAIPEMLNIEEDACGICYEAKSFSKVRDAVKY</sequence>